<sequence>MKKLSFAMVAILVSSQVAIADTALSGTEIRKFLSGATIVFEDGEQKWQSNGKTVAIFFSSQGREVVNGTWKVEGNKLCESFPNTGRQCMNVVVLTGGDVRFIPGNGNHYTGSKIK</sequence>
<dbReference type="AlphaFoldDB" id="A0A238JFH9"/>
<evidence type="ECO:0000313" key="3">
    <source>
        <dbReference type="Proteomes" id="UP000225972"/>
    </source>
</evidence>
<proteinExistence type="predicted"/>
<evidence type="ECO:0000256" key="1">
    <source>
        <dbReference type="SAM" id="SignalP"/>
    </source>
</evidence>
<name>A0A238JFH9_9RHOB</name>
<feature type="chain" id="PRO_5012963734" evidence="1">
    <location>
        <begin position="21"/>
        <end position="115"/>
    </location>
</feature>
<feature type="signal peptide" evidence="1">
    <location>
        <begin position="1"/>
        <end position="20"/>
    </location>
</feature>
<evidence type="ECO:0000313" key="2">
    <source>
        <dbReference type="EMBL" id="SMX29428.1"/>
    </source>
</evidence>
<gene>
    <name evidence="2" type="ORF">TRP8649_03562</name>
</gene>
<organism evidence="2 3">
    <name type="scientific">Pelagimonas phthalicica</name>
    <dbReference type="NCBI Taxonomy" id="1037362"/>
    <lineage>
        <taxon>Bacteria</taxon>
        <taxon>Pseudomonadati</taxon>
        <taxon>Pseudomonadota</taxon>
        <taxon>Alphaproteobacteria</taxon>
        <taxon>Rhodobacterales</taxon>
        <taxon>Roseobacteraceae</taxon>
        <taxon>Pelagimonas</taxon>
    </lineage>
</organism>
<accession>A0A238JFH9</accession>
<keyword evidence="3" id="KW-1185">Reference proteome</keyword>
<keyword evidence="1" id="KW-0732">Signal</keyword>
<protein>
    <submittedName>
        <fullName evidence="2">Uncharacterized protein</fullName>
    </submittedName>
</protein>
<reference evidence="3" key="1">
    <citation type="submission" date="2017-05" db="EMBL/GenBank/DDBJ databases">
        <authorList>
            <person name="Rodrigo-Torres L."/>
            <person name="Arahal R. D."/>
            <person name="Lucena T."/>
        </authorList>
    </citation>
    <scope>NUCLEOTIDE SEQUENCE [LARGE SCALE GENOMIC DNA]</scope>
    <source>
        <strain evidence="3">CECT 8649</strain>
    </source>
</reference>
<dbReference type="Proteomes" id="UP000225972">
    <property type="component" value="Unassembled WGS sequence"/>
</dbReference>
<dbReference type="EMBL" id="FXXP01000002">
    <property type="protein sequence ID" value="SMX29428.1"/>
    <property type="molecule type" value="Genomic_DNA"/>
</dbReference>